<proteinExistence type="predicted"/>
<dbReference type="Proteomes" id="UP000051655">
    <property type="component" value="Unassembled WGS sequence"/>
</dbReference>
<dbReference type="EMBL" id="JQBP01000001">
    <property type="protein sequence ID" value="KRN75647.1"/>
    <property type="molecule type" value="Genomic_DNA"/>
</dbReference>
<dbReference type="AlphaFoldDB" id="A0A0R2JE84"/>
<dbReference type="PATRIC" id="fig|1616.3.peg.143"/>
<evidence type="ECO:0000313" key="2">
    <source>
        <dbReference type="Proteomes" id="UP000051655"/>
    </source>
</evidence>
<accession>A0A0R2JE84</accession>
<organism evidence="1 2">
    <name type="scientific">Weissella kandleri</name>
    <dbReference type="NCBI Taxonomy" id="1616"/>
    <lineage>
        <taxon>Bacteria</taxon>
        <taxon>Bacillati</taxon>
        <taxon>Bacillota</taxon>
        <taxon>Bacilli</taxon>
        <taxon>Lactobacillales</taxon>
        <taxon>Lactobacillaceae</taxon>
        <taxon>Weissella</taxon>
    </lineage>
</organism>
<dbReference type="RefSeq" id="WP_057753378.1">
    <property type="nucleotide sequence ID" value="NZ_JQBP01000001.1"/>
</dbReference>
<protein>
    <submittedName>
        <fullName evidence="1">Uncharacterized protein</fullName>
    </submittedName>
</protein>
<keyword evidence="2" id="KW-1185">Reference proteome</keyword>
<name>A0A0R2JE84_9LACO</name>
<dbReference type="STRING" id="1616.IV73_GL000137"/>
<evidence type="ECO:0000313" key="1">
    <source>
        <dbReference type="EMBL" id="KRN75647.1"/>
    </source>
</evidence>
<comment type="caution">
    <text evidence="1">The sequence shown here is derived from an EMBL/GenBank/DDBJ whole genome shotgun (WGS) entry which is preliminary data.</text>
</comment>
<reference evidence="1 2" key="1">
    <citation type="journal article" date="2015" name="Genome Announc.">
        <title>Expanding the biotechnology potential of lactobacilli through comparative genomics of 213 strains and associated genera.</title>
        <authorList>
            <person name="Sun Z."/>
            <person name="Harris H.M."/>
            <person name="McCann A."/>
            <person name="Guo C."/>
            <person name="Argimon S."/>
            <person name="Zhang W."/>
            <person name="Yang X."/>
            <person name="Jeffery I.B."/>
            <person name="Cooney J.C."/>
            <person name="Kagawa T.F."/>
            <person name="Liu W."/>
            <person name="Song Y."/>
            <person name="Salvetti E."/>
            <person name="Wrobel A."/>
            <person name="Rasinkangas P."/>
            <person name="Parkhill J."/>
            <person name="Rea M.C."/>
            <person name="O'Sullivan O."/>
            <person name="Ritari J."/>
            <person name="Douillard F.P."/>
            <person name="Paul Ross R."/>
            <person name="Yang R."/>
            <person name="Briner A.E."/>
            <person name="Felis G.E."/>
            <person name="de Vos W.M."/>
            <person name="Barrangou R."/>
            <person name="Klaenhammer T.R."/>
            <person name="Caufield P.W."/>
            <person name="Cui Y."/>
            <person name="Zhang H."/>
            <person name="O'Toole P.W."/>
        </authorList>
    </citation>
    <scope>NUCLEOTIDE SEQUENCE [LARGE SCALE GENOMIC DNA]</scope>
    <source>
        <strain evidence="1 2">DSM 20593</strain>
    </source>
</reference>
<gene>
    <name evidence="1" type="ORF">IV73_GL000137</name>
</gene>
<sequence length="71" mass="7851">MKAVTGFIQEALSNDNSVEIHLTSGEHIKANKFLGLTDVLKVSLEVSDSLGDHETKYFIDPDSVTFLKIKD</sequence>